<evidence type="ECO:0008006" key="3">
    <source>
        <dbReference type="Google" id="ProtNLM"/>
    </source>
</evidence>
<dbReference type="EMBL" id="WJHE01000041">
    <property type="protein sequence ID" value="MST31346.1"/>
    <property type="molecule type" value="Genomic_DNA"/>
</dbReference>
<evidence type="ECO:0000313" key="1">
    <source>
        <dbReference type="EMBL" id="MST31346.1"/>
    </source>
</evidence>
<dbReference type="Proteomes" id="UP000437736">
    <property type="component" value="Unassembled WGS sequence"/>
</dbReference>
<organism evidence="1 2">
    <name type="scientific">Acidiferrimicrobium australe</name>
    <dbReference type="NCBI Taxonomy" id="2664430"/>
    <lineage>
        <taxon>Bacteria</taxon>
        <taxon>Bacillati</taxon>
        <taxon>Actinomycetota</taxon>
        <taxon>Acidimicrobiia</taxon>
        <taxon>Acidimicrobiales</taxon>
        <taxon>Acidimicrobiaceae</taxon>
        <taxon>Acidiferrimicrobium</taxon>
    </lineage>
</organism>
<accession>A0ABW9QPS9</accession>
<reference evidence="1 2" key="1">
    <citation type="submission" date="2019-11" db="EMBL/GenBank/DDBJ databases">
        <title>Acidiferrimicrobium australis gen. nov., sp. nov., an acidophilic and obligately heterotrophic, member of the Actinobacteria that catalyses dissimilatory oxido- reduction of iron isolated from metal-rich acidic water in Chile.</title>
        <authorList>
            <person name="Gonzalez D."/>
            <person name="Huber K."/>
            <person name="Hedrich S."/>
            <person name="Rojas-Villalobos C."/>
            <person name="Quatrini R."/>
            <person name="Dinamarca M.A."/>
            <person name="Schwarz A."/>
            <person name="Canales C."/>
            <person name="Nancucheo I."/>
        </authorList>
    </citation>
    <scope>NUCLEOTIDE SEQUENCE [LARGE SCALE GENOMIC DNA]</scope>
    <source>
        <strain evidence="1 2">USS-CCA1</strain>
    </source>
</reference>
<proteinExistence type="predicted"/>
<evidence type="ECO:0000313" key="2">
    <source>
        <dbReference type="Proteomes" id="UP000437736"/>
    </source>
</evidence>
<name>A0ABW9QPS9_9ACTN</name>
<protein>
    <recommendedName>
        <fullName evidence="3">Ankyrin repeat domain-containing protein</fullName>
    </recommendedName>
</protein>
<keyword evidence="2" id="KW-1185">Reference proteome</keyword>
<sequence length="73" mass="8023">MDLAAVADELYGVDPSAFTTTRDARAREARAAGDRELAEAIKALRRPSLAAWALDLLARERREEVDRLLDLGA</sequence>
<feature type="non-terminal residue" evidence="1">
    <location>
        <position position="73"/>
    </location>
</feature>
<gene>
    <name evidence="1" type="ORF">GHK86_01190</name>
</gene>
<comment type="caution">
    <text evidence="1">The sequence shown here is derived from an EMBL/GenBank/DDBJ whole genome shotgun (WGS) entry which is preliminary data.</text>
</comment>